<dbReference type="Proteomes" id="UP000304953">
    <property type="component" value="Unassembled WGS sequence"/>
</dbReference>
<gene>
    <name evidence="1" type="ORF">E5329_12940</name>
</gene>
<accession>A0AC61RVL6</accession>
<organism evidence="1 2">
    <name type="scientific">Petralouisia muris</name>
    <dbReference type="NCBI Taxonomy" id="3032872"/>
    <lineage>
        <taxon>Bacteria</taxon>
        <taxon>Bacillati</taxon>
        <taxon>Bacillota</taxon>
        <taxon>Clostridia</taxon>
        <taxon>Lachnospirales</taxon>
        <taxon>Lachnospiraceae</taxon>
        <taxon>Petralouisia</taxon>
    </lineage>
</organism>
<reference evidence="1" key="1">
    <citation type="submission" date="2019-04" db="EMBL/GenBank/DDBJ databases">
        <title>Microbes associate with the intestines of laboratory mice.</title>
        <authorList>
            <person name="Navarre W."/>
            <person name="Wong E."/>
            <person name="Huang K."/>
            <person name="Tropini C."/>
            <person name="Ng K."/>
            <person name="Yu B."/>
        </authorList>
    </citation>
    <scope>NUCLEOTIDE SEQUENCE</scope>
    <source>
        <strain evidence="1">NM01_1-7b</strain>
    </source>
</reference>
<sequence length="354" mass="40192">MHKHGGDIYQYPNFIDFSANINLLGVPPNVLNQAKSAMDGILHYPQPGCERLRKAISEMEQVDMEQIICGNGAAELIFSLALAEKPKKALLFAPTFHEYEQALKTVGCEICWEYLEPGQGFRLLEHNLRKITPEVDMVFLCNPNNPTGILTEAGMLKRLLERCRQAGALLAVDECFLDFVSQEQGQQPQTIPASCSVKKYLKEYPNLFIIKAFTKTFGMPGLRLGYGFCGDEARLDRIREATQPWNVSVPAQEAGIAAAREEDFLRRTRQAVSEEKAYLRNRLPDDLIQIYGHAANFIFFRSKAGLAQDLKQYGILIRDCSNFRGLEEGWYRIAVRTRRENELLVKALKKIEKK</sequence>
<dbReference type="EMBL" id="SRYA01000023">
    <property type="protein sequence ID" value="TGY95891.1"/>
    <property type="molecule type" value="Genomic_DNA"/>
</dbReference>
<keyword evidence="2" id="KW-1185">Reference proteome</keyword>
<protein>
    <submittedName>
        <fullName evidence="1">Aminotransferase class I/II-fold pyridoxal phosphate-dependent enzyme</fullName>
    </submittedName>
</protein>
<proteinExistence type="predicted"/>
<comment type="caution">
    <text evidence="1">The sequence shown here is derived from an EMBL/GenBank/DDBJ whole genome shotgun (WGS) entry which is preliminary data.</text>
</comment>
<keyword evidence="1" id="KW-0808">Transferase</keyword>
<name>A0AC61RVL6_9FIRM</name>
<evidence type="ECO:0000313" key="2">
    <source>
        <dbReference type="Proteomes" id="UP000304953"/>
    </source>
</evidence>
<keyword evidence="1" id="KW-0032">Aminotransferase</keyword>
<evidence type="ECO:0000313" key="1">
    <source>
        <dbReference type="EMBL" id="TGY95891.1"/>
    </source>
</evidence>